<reference evidence="1 2" key="1">
    <citation type="submission" date="2024-09" db="EMBL/GenBank/DDBJ databases">
        <title>Rethinking Asexuality: The Enigmatic Case of Functional Sexual Genes in Lepraria (Stereocaulaceae).</title>
        <authorList>
            <person name="Doellman M."/>
            <person name="Sun Y."/>
            <person name="Barcenas-Pena A."/>
            <person name="Lumbsch H.T."/>
            <person name="Grewe F."/>
        </authorList>
    </citation>
    <scope>NUCLEOTIDE SEQUENCE [LARGE SCALE GENOMIC DNA]</scope>
    <source>
        <strain evidence="1 2">Grewe 0041</strain>
    </source>
</reference>
<protein>
    <submittedName>
        <fullName evidence="1">Uncharacterized protein</fullName>
    </submittedName>
</protein>
<keyword evidence="2" id="KW-1185">Reference proteome</keyword>
<organism evidence="1 2">
    <name type="scientific">Lepraria finkii</name>
    <dbReference type="NCBI Taxonomy" id="1340010"/>
    <lineage>
        <taxon>Eukaryota</taxon>
        <taxon>Fungi</taxon>
        <taxon>Dikarya</taxon>
        <taxon>Ascomycota</taxon>
        <taxon>Pezizomycotina</taxon>
        <taxon>Lecanoromycetes</taxon>
        <taxon>OSLEUM clade</taxon>
        <taxon>Lecanoromycetidae</taxon>
        <taxon>Lecanorales</taxon>
        <taxon>Lecanorineae</taxon>
        <taxon>Stereocaulaceae</taxon>
        <taxon>Lepraria</taxon>
    </lineage>
</organism>
<evidence type="ECO:0000313" key="2">
    <source>
        <dbReference type="Proteomes" id="UP001590951"/>
    </source>
</evidence>
<dbReference type="EMBL" id="JBHFEH010000021">
    <property type="protein sequence ID" value="KAL2053281.1"/>
    <property type="molecule type" value="Genomic_DNA"/>
</dbReference>
<proteinExistence type="predicted"/>
<accession>A0ABR4B8U3</accession>
<gene>
    <name evidence="1" type="ORF">ABVK25_006274</name>
</gene>
<sequence>MSENDPNRIVRLIAAYGTRTPKIWYHSHKKSRYIPPSFKDFQQSSCVAPPDDTKPEIRLAFDRPPKDPSEGFVFGSDKRICDVYCGVAEDGIGRKMFHITFNDNG</sequence>
<comment type="caution">
    <text evidence="1">The sequence shown here is derived from an EMBL/GenBank/DDBJ whole genome shotgun (WGS) entry which is preliminary data.</text>
</comment>
<dbReference type="Proteomes" id="UP001590951">
    <property type="component" value="Unassembled WGS sequence"/>
</dbReference>
<evidence type="ECO:0000313" key="1">
    <source>
        <dbReference type="EMBL" id="KAL2053281.1"/>
    </source>
</evidence>
<name>A0ABR4B8U3_9LECA</name>